<gene>
    <name evidence="2" type="ORF">PCOR1329_LOCUS56188</name>
</gene>
<dbReference type="Proteomes" id="UP001189429">
    <property type="component" value="Unassembled WGS sequence"/>
</dbReference>
<feature type="compositionally biased region" description="Gly residues" evidence="1">
    <location>
        <begin position="117"/>
        <end position="126"/>
    </location>
</feature>
<feature type="compositionally biased region" description="Basic and acidic residues" evidence="1">
    <location>
        <begin position="56"/>
        <end position="73"/>
    </location>
</feature>
<dbReference type="EMBL" id="CAUYUJ010016909">
    <property type="protein sequence ID" value="CAK0869964.1"/>
    <property type="molecule type" value="Genomic_DNA"/>
</dbReference>
<evidence type="ECO:0000313" key="2">
    <source>
        <dbReference type="EMBL" id="CAK0869964.1"/>
    </source>
</evidence>
<keyword evidence="3" id="KW-1185">Reference proteome</keyword>
<reference evidence="2" key="1">
    <citation type="submission" date="2023-10" db="EMBL/GenBank/DDBJ databases">
        <authorList>
            <person name="Chen Y."/>
            <person name="Shah S."/>
            <person name="Dougan E. K."/>
            <person name="Thang M."/>
            <person name="Chan C."/>
        </authorList>
    </citation>
    <scope>NUCLEOTIDE SEQUENCE [LARGE SCALE GENOMIC DNA]</scope>
</reference>
<comment type="caution">
    <text evidence="2">The sequence shown here is derived from an EMBL/GenBank/DDBJ whole genome shotgun (WGS) entry which is preliminary data.</text>
</comment>
<name>A0ABN9VAE5_9DINO</name>
<feature type="non-terminal residue" evidence="2">
    <location>
        <position position="1"/>
    </location>
</feature>
<protein>
    <submittedName>
        <fullName evidence="2">Uncharacterized protein</fullName>
    </submittedName>
</protein>
<organism evidence="2 3">
    <name type="scientific">Prorocentrum cordatum</name>
    <dbReference type="NCBI Taxonomy" id="2364126"/>
    <lineage>
        <taxon>Eukaryota</taxon>
        <taxon>Sar</taxon>
        <taxon>Alveolata</taxon>
        <taxon>Dinophyceae</taxon>
        <taxon>Prorocentrales</taxon>
        <taxon>Prorocentraceae</taxon>
        <taxon>Prorocentrum</taxon>
    </lineage>
</organism>
<evidence type="ECO:0000313" key="3">
    <source>
        <dbReference type="Proteomes" id="UP001189429"/>
    </source>
</evidence>
<evidence type="ECO:0000256" key="1">
    <source>
        <dbReference type="SAM" id="MobiDB-lite"/>
    </source>
</evidence>
<proteinExistence type="predicted"/>
<feature type="region of interest" description="Disordered" evidence="1">
    <location>
        <begin position="109"/>
        <end position="163"/>
    </location>
</feature>
<accession>A0ABN9VAE5</accession>
<sequence length="163" mass="17088">LLILSAFFASSAAKHATTWGANSQGAPAATAARPPPLQREPPGPHKGRQRGPPEGGVRRNCELEARGARRGELEAPAPARQDGRAVACIIRQYKRARARACLGPLAVEKARGRHRGGGGGGGGGGGRGREEQRQMEECPNAAQRPAQRGTGSGKTRSYRGREA</sequence>
<feature type="region of interest" description="Disordered" evidence="1">
    <location>
        <begin position="19"/>
        <end position="84"/>
    </location>
</feature>
<feature type="compositionally biased region" description="Basic and acidic residues" evidence="1">
    <location>
        <begin position="127"/>
        <end position="136"/>
    </location>
</feature>